<feature type="region of interest" description="Disordered" evidence="4">
    <location>
        <begin position="538"/>
        <end position="586"/>
    </location>
</feature>
<sequence length="813" mass="87297">MNFGVPVNSRLLLRACDEGDYETARSILEPGAPKESGRQSRLRSEAGSECDAADMLSLIPVDCTDEEGNTGLQFASASGHENLVRFLLRKGASVDSRNNYGWTPLMQAARFGHLTVAHILLENGAEINGRNRLGASVLTMAARGGHTHVVKLLLESGAFGPGEGCLGGGGGREFMDITALMVASQHGHEAVVCLLLEWGSDVKFSQKTTGWGPLMLSTLSGKVAVAQQLVERGADPDRINVLSKTAFELAMQLKQRDIKAYLDSITTVRPQTDDERRRPDVLSALKLGNSQLVKEILEEDPAQVNLSNQEGATPLMMAAVSGQLEVVQLMVEKNADIDKQDGVHGWTALMQATYHGNKDVVKYLLNQGADVNLRAKNGYTAFDLVMLLNDPDTELVRLLASVCMQVDKDKSKHRARTLMTRSKSRQSLNNVPVPPDDKGGLKSWWSRMSNRFRRLKLTHTLRHGLSANRLAPFPDDAESSLDATMKANRKSAAVSNGAVAPTPAVAGNDMSTAWAVKTKDGGHCRASSEKDDFLITTMFPSIPKGPSSSSPSNSGHYHSPHSSGGSNGVAGLNRDSHNRSGGSADSVLSQIAAQRKRAAGLIEVKSQPPEKQHNQTPSQAPLPPPVSAPGLPLPDISLPDIHTHPSLVASDIHSRKLKKRPQSGNSSTSKSTSPTLTPSPSPTPKIPPVPGDSLSSASSHPRSKSSGGSSSGTITDEDELSSILKKLSLEKYQPIFEEQEVDMEAFLTLTDGDLKELGIKTDGPRQQILAAISELNAGKGRERQILQETIHNFQSSFGSSASNPRQPGQSRCK</sequence>
<evidence type="ECO:0000259" key="5">
    <source>
        <dbReference type="PROSITE" id="PS50105"/>
    </source>
</evidence>
<dbReference type="FunFam" id="1.10.150.50:FF:000025">
    <property type="entry name" value="Ankyrin repeat and sterile alpha motif domain-containing 6"/>
    <property type="match status" value="1"/>
</dbReference>
<organism evidence="6 7">
    <name type="scientific">Haplochromis burtoni</name>
    <name type="common">Burton's mouthbrooder</name>
    <name type="synonym">Chromis burtoni</name>
    <dbReference type="NCBI Taxonomy" id="8153"/>
    <lineage>
        <taxon>Eukaryota</taxon>
        <taxon>Metazoa</taxon>
        <taxon>Chordata</taxon>
        <taxon>Craniata</taxon>
        <taxon>Vertebrata</taxon>
        <taxon>Euteleostomi</taxon>
        <taxon>Actinopterygii</taxon>
        <taxon>Neopterygii</taxon>
        <taxon>Teleostei</taxon>
        <taxon>Neoteleostei</taxon>
        <taxon>Acanthomorphata</taxon>
        <taxon>Ovalentaria</taxon>
        <taxon>Cichlomorphae</taxon>
        <taxon>Cichliformes</taxon>
        <taxon>Cichlidae</taxon>
        <taxon>African cichlids</taxon>
        <taxon>Pseudocrenilabrinae</taxon>
        <taxon>Haplochromini</taxon>
        <taxon>Haplochromis</taxon>
    </lineage>
</organism>
<dbReference type="PROSITE" id="PS50088">
    <property type="entry name" value="ANK_REPEAT"/>
    <property type="match status" value="7"/>
</dbReference>
<feature type="repeat" description="ANK" evidence="3">
    <location>
        <begin position="67"/>
        <end position="99"/>
    </location>
</feature>
<reference evidence="6" key="2">
    <citation type="submission" date="2025-09" db="UniProtKB">
        <authorList>
            <consortium name="Ensembl"/>
        </authorList>
    </citation>
    <scope>IDENTIFICATION</scope>
</reference>
<dbReference type="PROSITE" id="PS50105">
    <property type="entry name" value="SAM_DOMAIN"/>
    <property type="match status" value="1"/>
</dbReference>
<proteinExistence type="predicted"/>
<dbReference type="PROSITE" id="PS50297">
    <property type="entry name" value="ANK_REP_REGION"/>
    <property type="match status" value="5"/>
</dbReference>
<dbReference type="Pfam" id="PF00536">
    <property type="entry name" value="SAM_1"/>
    <property type="match status" value="1"/>
</dbReference>
<dbReference type="Proteomes" id="UP000264840">
    <property type="component" value="Unplaced"/>
</dbReference>
<name>A0A3Q2VBW5_HAPBU</name>
<feature type="region of interest" description="Disordered" evidence="4">
    <location>
        <begin position="793"/>
        <end position="813"/>
    </location>
</feature>
<feature type="compositionally biased region" description="Low complexity" evidence="4">
    <location>
        <begin position="693"/>
        <end position="712"/>
    </location>
</feature>
<evidence type="ECO:0000313" key="7">
    <source>
        <dbReference type="Proteomes" id="UP000264840"/>
    </source>
</evidence>
<keyword evidence="7" id="KW-1185">Reference proteome</keyword>
<keyword evidence="2 3" id="KW-0040">ANK repeat</keyword>
<dbReference type="GeneTree" id="ENSGT00940000157664"/>
<protein>
    <submittedName>
        <fullName evidence="6">Ankyrin repeat and sterile alpha motif domain containing 6</fullName>
    </submittedName>
</protein>
<dbReference type="InterPro" id="IPR051631">
    <property type="entry name" value="Ankyrin-KH/SAM_domain"/>
</dbReference>
<feature type="compositionally biased region" description="Low complexity" evidence="4">
    <location>
        <begin position="540"/>
        <end position="564"/>
    </location>
</feature>
<dbReference type="PANTHER" id="PTHR23206:SF5">
    <property type="entry name" value="ANKYRIN REPEAT AND KH DOMAIN-CONTAINING PROTEIN 1"/>
    <property type="match status" value="1"/>
</dbReference>
<evidence type="ECO:0000256" key="2">
    <source>
        <dbReference type="ARBA" id="ARBA00023043"/>
    </source>
</evidence>
<dbReference type="InterPro" id="IPR001660">
    <property type="entry name" value="SAM"/>
</dbReference>
<dbReference type="InterPro" id="IPR036770">
    <property type="entry name" value="Ankyrin_rpt-contain_sf"/>
</dbReference>
<feature type="repeat" description="ANK" evidence="3">
    <location>
        <begin position="310"/>
        <end position="342"/>
    </location>
</feature>
<dbReference type="Pfam" id="PF12796">
    <property type="entry name" value="Ank_2"/>
    <property type="match status" value="3"/>
</dbReference>
<feature type="repeat" description="ANK" evidence="3">
    <location>
        <begin position="175"/>
        <end position="207"/>
    </location>
</feature>
<dbReference type="SUPFAM" id="SSF47769">
    <property type="entry name" value="SAM/Pointed domain"/>
    <property type="match status" value="1"/>
</dbReference>
<feature type="repeat" description="ANK" evidence="3">
    <location>
        <begin position="344"/>
        <end position="376"/>
    </location>
</feature>
<feature type="domain" description="SAM" evidence="5">
    <location>
        <begin position="715"/>
        <end position="778"/>
    </location>
</feature>
<dbReference type="SMART" id="SM00248">
    <property type="entry name" value="ANK"/>
    <property type="match status" value="9"/>
</dbReference>
<feature type="repeat" description="ANK" evidence="3">
    <location>
        <begin position="100"/>
        <end position="132"/>
    </location>
</feature>
<keyword evidence="1" id="KW-0677">Repeat</keyword>
<accession>A0A3Q2VBW5</accession>
<feature type="region of interest" description="Disordered" evidence="4">
    <location>
        <begin position="606"/>
        <end position="717"/>
    </location>
</feature>
<reference evidence="6" key="1">
    <citation type="submission" date="2025-08" db="UniProtKB">
        <authorList>
            <consortium name="Ensembl"/>
        </authorList>
    </citation>
    <scope>IDENTIFICATION</scope>
</reference>
<feature type="compositionally biased region" description="Low complexity" evidence="4">
    <location>
        <begin position="666"/>
        <end position="676"/>
    </location>
</feature>
<dbReference type="PANTHER" id="PTHR23206">
    <property type="entry name" value="MASK PROTEIN"/>
    <property type="match status" value="1"/>
</dbReference>
<dbReference type="Ensembl" id="ENSHBUT00000002277.1">
    <property type="protein sequence ID" value="ENSHBUP00000008249.1"/>
    <property type="gene ID" value="ENSHBUG00000009799.1"/>
</dbReference>
<dbReference type="PRINTS" id="PR01415">
    <property type="entry name" value="ANKYRIN"/>
</dbReference>
<evidence type="ECO:0000313" key="6">
    <source>
        <dbReference type="Ensembl" id="ENSHBUP00000008249.1"/>
    </source>
</evidence>
<evidence type="ECO:0000256" key="1">
    <source>
        <dbReference type="ARBA" id="ARBA00022737"/>
    </source>
</evidence>
<dbReference type="SMART" id="SM00454">
    <property type="entry name" value="SAM"/>
    <property type="match status" value="1"/>
</dbReference>
<dbReference type="SUPFAM" id="SSF48403">
    <property type="entry name" value="Ankyrin repeat"/>
    <property type="match status" value="2"/>
</dbReference>
<dbReference type="Gene3D" id="1.25.40.20">
    <property type="entry name" value="Ankyrin repeat-containing domain"/>
    <property type="match status" value="3"/>
</dbReference>
<feature type="repeat" description="ANK" evidence="3">
    <location>
        <begin position="133"/>
        <end position="158"/>
    </location>
</feature>
<dbReference type="AlphaFoldDB" id="A0A3Q2VBW5"/>
<dbReference type="InterPro" id="IPR002110">
    <property type="entry name" value="Ankyrin_rpt"/>
</dbReference>
<evidence type="ECO:0000256" key="4">
    <source>
        <dbReference type="SAM" id="MobiDB-lite"/>
    </source>
</evidence>
<dbReference type="CDD" id="cd09518">
    <property type="entry name" value="SAM_ANKS6"/>
    <property type="match status" value="1"/>
</dbReference>
<dbReference type="OMA" id="RSPTTWM"/>
<dbReference type="Gene3D" id="1.10.150.50">
    <property type="entry name" value="Transcription Factor, Ets-1"/>
    <property type="match status" value="1"/>
</dbReference>
<feature type="compositionally biased region" description="Pro residues" evidence="4">
    <location>
        <begin position="677"/>
        <end position="690"/>
    </location>
</feature>
<dbReference type="InterPro" id="IPR013761">
    <property type="entry name" value="SAM/pointed_sf"/>
</dbReference>
<feature type="repeat" description="ANK" evidence="3">
    <location>
        <begin position="209"/>
        <end position="241"/>
    </location>
</feature>
<dbReference type="Pfam" id="PF00023">
    <property type="entry name" value="Ank"/>
    <property type="match status" value="1"/>
</dbReference>
<evidence type="ECO:0000256" key="3">
    <source>
        <dbReference type="PROSITE-ProRule" id="PRU00023"/>
    </source>
</evidence>